<evidence type="ECO:0000256" key="2">
    <source>
        <dbReference type="ARBA" id="ARBA00022475"/>
    </source>
</evidence>
<proteinExistence type="predicted"/>
<evidence type="ECO:0000256" key="1">
    <source>
        <dbReference type="ARBA" id="ARBA00004651"/>
    </source>
</evidence>
<evidence type="ECO:0000256" key="4">
    <source>
        <dbReference type="ARBA" id="ARBA00022679"/>
    </source>
</evidence>
<evidence type="ECO:0000256" key="7">
    <source>
        <dbReference type="ARBA" id="ARBA00023136"/>
    </source>
</evidence>
<evidence type="ECO:0000256" key="5">
    <source>
        <dbReference type="ARBA" id="ARBA00022692"/>
    </source>
</evidence>
<evidence type="ECO:0000256" key="3">
    <source>
        <dbReference type="ARBA" id="ARBA00022676"/>
    </source>
</evidence>
<dbReference type="GO" id="GO:0005886">
    <property type="term" value="C:plasma membrane"/>
    <property type="evidence" value="ECO:0007669"/>
    <property type="project" value="UniProtKB-SubCell"/>
</dbReference>
<feature type="transmembrane region" description="Helical" evidence="8">
    <location>
        <begin position="256"/>
        <end position="279"/>
    </location>
</feature>
<protein>
    <recommendedName>
        <fullName evidence="9">Glycosyltransferase RgtA/B/C/D-like domain-containing protein</fullName>
    </recommendedName>
</protein>
<dbReference type="Proteomes" id="UP000524246">
    <property type="component" value="Unassembled WGS sequence"/>
</dbReference>
<dbReference type="InterPro" id="IPR038731">
    <property type="entry name" value="RgtA/B/C-like"/>
</dbReference>
<dbReference type="InterPro" id="IPR050297">
    <property type="entry name" value="LipidA_mod_glycosyltrf_83"/>
</dbReference>
<feature type="transmembrane region" description="Helical" evidence="8">
    <location>
        <begin position="468"/>
        <end position="486"/>
    </location>
</feature>
<keyword evidence="3" id="KW-0328">Glycosyltransferase</keyword>
<feature type="transmembrane region" description="Helical" evidence="8">
    <location>
        <begin position="204"/>
        <end position="225"/>
    </location>
</feature>
<evidence type="ECO:0000259" key="9">
    <source>
        <dbReference type="Pfam" id="PF13231"/>
    </source>
</evidence>
<comment type="caution">
    <text evidence="10">The sequence shown here is derived from an EMBL/GenBank/DDBJ whole genome shotgun (WGS) entry which is preliminary data.</text>
</comment>
<feature type="transmembrane region" description="Helical" evidence="8">
    <location>
        <begin position="7"/>
        <end position="24"/>
    </location>
</feature>
<dbReference type="AlphaFoldDB" id="A0A7X9ILD3"/>
<keyword evidence="4" id="KW-0808">Transferase</keyword>
<dbReference type="GO" id="GO:0016763">
    <property type="term" value="F:pentosyltransferase activity"/>
    <property type="evidence" value="ECO:0007669"/>
    <property type="project" value="TreeGrafter"/>
</dbReference>
<name>A0A7X9ILD3_9DELT</name>
<keyword evidence="6 8" id="KW-1133">Transmembrane helix</keyword>
<comment type="subcellular location">
    <subcellularLocation>
        <location evidence="1">Cell membrane</location>
        <topology evidence="1">Multi-pass membrane protein</topology>
    </subcellularLocation>
</comment>
<evidence type="ECO:0000313" key="10">
    <source>
        <dbReference type="EMBL" id="NMC62880.1"/>
    </source>
</evidence>
<gene>
    <name evidence="10" type="ORF">GYA55_06885</name>
</gene>
<dbReference type="GO" id="GO:0010041">
    <property type="term" value="P:response to iron(III) ion"/>
    <property type="evidence" value="ECO:0007669"/>
    <property type="project" value="TreeGrafter"/>
</dbReference>
<keyword evidence="5 8" id="KW-0812">Transmembrane</keyword>
<dbReference type="PANTHER" id="PTHR33908:SF3">
    <property type="entry name" value="UNDECAPRENYL PHOSPHATE-ALPHA-4-AMINO-4-DEOXY-L-ARABINOSE ARABINOSYL TRANSFERASE"/>
    <property type="match status" value="1"/>
</dbReference>
<feature type="transmembrane region" description="Helical" evidence="8">
    <location>
        <begin position="86"/>
        <end position="103"/>
    </location>
</feature>
<evidence type="ECO:0000256" key="6">
    <source>
        <dbReference type="ARBA" id="ARBA00022989"/>
    </source>
</evidence>
<feature type="transmembrane region" description="Helical" evidence="8">
    <location>
        <begin position="442"/>
        <end position="461"/>
    </location>
</feature>
<evidence type="ECO:0000313" key="11">
    <source>
        <dbReference type="Proteomes" id="UP000524246"/>
    </source>
</evidence>
<reference evidence="10 11" key="1">
    <citation type="journal article" date="2020" name="Biotechnol. Biofuels">
        <title>New insights from the biogas microbiome by comprehensive genome-resolved metagenomics of nearly 1600 species originating from multiple anaerobic digesters.</title>
        <authorList>
            <person name="Campanaro S."/>
            <person name="Treu L."/>
            <person name="Rodriguez-R L.M."/>
            <person name="Kovalovszki A."/>
            <person name="Ziels R.M."/>
            <person name="Maus I."/>
            <person name="Zhu X."/>
            <person name="Kougias P.G."/>
            <person name="Basile A."/>
            <person name="Luo G."/>
            <person name="Schluter A."/>
            <person name="Konstantinidis K.T."/>
            <person name="Angelidaki I."/>
        </authorList>
    </citation>
    <scope>NUCLEOTIDE SEQUENCE [LARGE SCALE GENOMIC DNA]</scope>
    <source>
        <strain evidence="10">AS27yjCOA_65</strain>
    </source>
</reference>
<evidence type="ECO:0000256" key="8">
    <source>
        <dbReference type="SAM" id="Phobius"/>
    </source>
</evidence>
<sequence length="588" mass="67110">MPITQRPILLVFLIVLCTQLLWLGERDIDSRGEAREVLVAQSVIDGNWILPRGYGGVVASKPPLLHWFVAGISGITGSIDGFSVRLPSMLASLLFLIFFFFFLEQHIGRRTASLSVLLILASVEWYRLGIECRVDMLHSTLVAGSLLALYAWYEKSLQGLPILTSLLMAAATLTKGPVGIVLPILIFTVFLWSEHMRRKQIISSLWKIFIPAAILSGWWYIAALFNGGEEFLAKVQYENIARFTSTMEDKPHSHSFLYLLVTLYLGLLPWVLVITPVIVNRHIIPWVCSLYRSVRSTPKSFRWLRLDLRLKRKVVLLWGRFYEWFRLRASFERYALICVSCIFIFYSIPSGKRSVYLLPAYPFIAFLCADYILSFGILQRRIASRSFLWLCKFVIVLYAMVFLFVLGKLSFLEGLLKNQTLETLSFAQEQFQLLFSSSWPRLFLLLFPLFLSVFYVVPLALSKKASFLGGMLGLSFAFYLAFHGVVARQYSIAVSSKDFSEEIAPIVEDRGLYSFGNEFYAISFYLHKKMGTVNEGFKDGMLFVVYENKVNELESSLPKGLRVMPLLRSAGAIGEPLRHVLLVEVRKE</sequence>
<feature type="transmembrane region" description="Helical" evidence="8">
    <location>
        <begin position="331"/>
        <end position="348"/>
    </location>
</feature>
<keyword evidence="2" id="KW-1003">Cell membrane</keyword>
<dbReference type="EMBL" id="JAAZON010000301">
    <property type="protein sequence ID" value="NMC62880.1"/>
    <property type="molecule type" value="Genomic_DNA"/>
</dbReference>
<feature type="transmembrane region" description="Helical" evidence="8">
    <location>
        <begin position="360"/>
        <end position="378"/>
    </location>
</feature>
<feature type="transmembrane region" description="Helical" evidence="8">
    <location>
        <begin position="387"/>
        <end position="407"/>
    </location>
</feature>
<feature type="transmembrane region" description="Helical" evidence="8">
    <location>
        <begin position="165"/>
        <end position="192"/>
    </location>
</feature>
<accession>A0A7X9ILD3</accession>
<dbReference type="Pfam" id="PF13231">
    <property type="entry name" value="PMT_2"/>
    <property type="match status" value="1"/>
</dbReference>
<feature type="transmembrane region" description="Helical" evidence="8">
    <location>
        <begin position="136"/>
        <end position="153"/>
    </location>
</feature>
<feature type="domain" description="Glycosyltransferase RgtA/B/C/D-like" evidence="9">
    <location>
        <begin position="60"/>
        <end position="204"/>
    </location>
</feature>
<keyword evidence="7 8" id="KW-0472">Membrane</keyword>
<dbReference type="GO" id="GO:0009103">
    <property type="term" value="P:lipopolysaccharide biosynthetic process"/>
    <property type="evidence" value="ECO:0007669"/>
    <property type="project" value="UniProtKB-ARBA"/>
</dbReference>
<dbReference type="PANTHER" id="PTHR33908">
    <property type="entry name" value="MANNOSYLTRANSFERASE YKCB-RELATED"/>
    <property type="match status" value="1"/>
</dbReference>
<organism evidence="10 11">
    <name type="scientific">SAR324 cluster bacterium</name>
    <dbReference type="NCBI Taxonomy" id="2024889"/>
    <lineage>
        <taxon>Bacteria</taxon>
        <taxon>Deltaproteobacteria</taxon>
        <taxon>SAR324 cluster</taxon>
    </lineage>
</organism>